<dbReference type="Pfam" id="PF12320">
    <property type="entry name" value="SbcD_C"/>
    <property type="match status" value="1"/>
</dbReference>
<gene>
    <name evidence="8" type="primary">sbcD</name>
    <name evidence="11" type="ORF">HNR36_000725</name>
</gene>
<feature type="domain" description="Calcineurin-like phosphoesterase" evidence="9">
    <location>
        <begin position="3"/>
        <end position="194"/>
    </location>
</feature>
<comment type="function">
    <text evidence="8">SbcCD cleaves DNA hairpin structures. These structures can inhibit DNA replication and are intermediates in certain DNA recombination reactions. The complex acts as a 3'-&gt;5' double strand exonuclease that can open hairpins. It also has a 5' single-strand endonuclease activity.</text>
</comment>
<name>A0A840PPC2_URETH</name>
<keyword evidence="5 8" id="KW-0378">Hydrolase</keyword>
<dbReference type="InterPro" id="IPR004593">
    <property type="entry name" value="SbcD"/>
</dbReference>
<feature type="domain" description="Nuclease SbcCD subunit D C-terminal" evidence="10">
    <location>
        <begin position="274"/>
        <end position="357"/>
    </location>
</feature>
<evidence type="ECO:0000259" key="10">
    <source>
        <dbReference type="Pfam" id="PF12320"/>
    </source>
</evidence>
<evidence type="ECO:0000259" key="9">
    <source>
        <dbReference type="Pfam" id="PF00149"/>
    </source>
</evidence>
<dbReference type="Gene3D" id="3.60.21.10">
    <property type="match status" value="1"/>
</dbReference>
<keyword evidence="8" id="KW-0235">DNA replication</keyword>
<evidence type="ECO:0000313" key="12">
    <source>
        <dbReference type="Proteomes" id="UP000557217"/>
    </source>
</evidence>
<dbReference type="InterPro" id="IPR004843">
    <property type="entry name" value="Calcineurin-like_PHP"/>
</dbReference>
<proteinExistence type="inferred from homology"/>
<evidence type="ECO:0000313" key="11">
    <source>
        <dbReference type="EMBL" id="MBB5148339.1"/>
    </source>
</evidence>
<dbReference type="AlphaFoldDB" id="A0A840PPC2"/>
<evidence type="ECO:0000256" key="2">
    <source>
        <dbReference type="ARBA" id="ARBA00011322"/>
    </source>
</evidence>
<dbReference type="InterPro" id="IPR050535">
    <property type="entry name" value="DNA_Repair-Maintenance_Comp"/>
</dbReference>
<evidence type="ECO:0000256" key="1">
    <source>
        <dbReference type="ARBA" id="ARBA00010555"/>
    </source>
</evidence>
<dbReference type="PANTHER" id="PTHR30337">
    <property type="entry name" value="COMPONENT OF ATP-DEPENDENT DSDNA EXONUCLEASE"/>
    <property type="match status" value="1"/>
</dbReference>
<evidence type="ECO:0000256" key="6">
    <source>
        <dbReference type="ARBA" id="ARBA00022839"/>
    </source>
</evidence>
<dbReference type="PANTHER" id="PTHR30337:SF0">
    <property type="entry name" value="NUCLEASE SBCCD SUBUNIT D"/>
    <property type="match status" value="1"/>
</dbReference>
<comment type="similarity">
    <text evidence="1 8">Belongs to the SbcD family.</text>
</comment>
<dbReference type="NCBIfam" id="TIGR00619">
    <property type="entry name" value="sbcd"/>
    <property type="match status" value="1"/>
</dbReference>
<protein>
    <recommendedName>
        <fullName evidence="3 8">Nuclease SbcCD subunit D</fullName>
    </recommendedName>
</protein>
<dbReference type="InterPro" id="IPR026843">
    <property type="entry name" value="SbcD_C"/>
</dbReference>
<comment type="caution">
    <text evidence="11">The sequence shown here is derived from an EMBL/GenBank/DDBJ whole genome shotgun (WGS) entry which is preliminary data.</text>
</comment>
<dbReference type="GO" id="GO:0008408">
    <property type="term" value="F:3'-5' exonuclease activity"/>
    <property type="evidence" value="ECO:0007669"/>
    <property type="project" value="InterPro"/>
</dbReference>
<dbReference type="InterPro" id="IPR041796">
    <property type="entry name" value="Mre11_N"/>
</dbReference>
<dbReference type="Proteomes" id="UP000557217">
    <property type="component" value="Unassembled WGS sequence"/>
</dbReference>
<dbReference type="InterPro" id="IPR029052">
    <property type="entry name" value="Metallo-depent_PP-like"/>
</dbReference>
<keyword evidence="6 8" id="KW-0269">Exonuclease</keyword>
<dbReference type="GO" id="GO:0006310">
    <property type="term" value="P:DNA recombination"/>
    <property type="evidence" value="ECO:0007669"/>
    <property type="project" value="UniProtKB-KW"/>
</dbReference>
<evidence type="ECO:0000256" key="5">
    <source>
        <dbReference type="ARBA" id="ARBA00022801"/>
    </source>
</evidence>
<dbReference type="GO" id="GO:0004519">
    <property type="term" value="F:endonuclease activity"/>
    <property type="evidence" value="ECO:0007669"/>
    <property type="project" value="UniProtKB-KW"/>
</dbReference>
<evidence type="ECO:0000256" key="3">
    <source>
        <dbReference type="ARBA" id="ARBA00013365"/>
    </source>
</evidence>
<sequence>MNLKIFHTADWHLGKLVQGVYMTEDQRYVLNQFITAIDEEKPDVVIIAGDLYDRALPPVEAVDLLDEIFAEIVLKRNVPVLSIAGNHDSPTRLEFGSKLMKESGLYIVGELDHQLKPIILQDEFGEVHFHLVPFAEPSTVKNVFQCESIHTYDDAMKTIIEKIEENMDRTKRHVFVGHAFVTHSGEKGENTSDSERPLSIGGSECVNAHYFQAFHYTALGHLHKAHYVLNETIRYPGSPLKYSASEANHQKGFLIVNLDENGQVSIEKRNFTPRRDLRIIEGTIQEILKHDYCEDYVFVRLTDLTPVVGAMEQIRTVYPNAMHVERKTIQRIESAEENIKIQREQLDDMTLFKAFHKEILGFEPTEEALQLFEEVLNEMLRDEREMKEEAVTK</sequence>
<evidence type="ECO:0000256" key="7">
    <source>
        <dbReference type="ARBA" id="ARBA00023172"/>
    </source>
</evidence>
<keyword evidence="8" id="KW-0255">Endonuclease</keyword>
<dbReference type="Pfam" id="PF00149">
    <property type="entry name" value="Metallophos"/>
    <property type="match status" value="1"/>
</dbReference>
<evidence type="ECO:0000256" key="4">
    <source>
        <dbReference type="ARBA" id="ARBA00022722"/>
    </source>
</evidence>
<evidence type="ECO:0000256" key="8">
    <source>
        <dbReference type="RuleBase" id="RU363069"/>
    </source>
</evidence>
<comment type="subunit">
    <text evidence="2 8">Heterodimer of SbcC and SbcD.</text>
</comment>
<accession>A0A840PPC2</accession>
<keyword evidence="12" id="KW-1185">Reference proteome</keyword>
<keyword evidence="7 8" id="KW-0233">DNA recombination</keyword>
<dbReference type="SUPFAM" id="SSF56300">
    <property type="entry name" value="Metallo-dependent phosphatases"/>
    <property type="match status" value="1"/>
</dbReference>
<keyword evidence="4 8" id="KW-0540">Nuclease</keyword>
<dbReference type="GO" id="GO:0006260">
    <property type="term" value="P:DNA replication"/>
    <property type="evidence" value="ECO:0007669"/>
    <property type="project" value="UniProtKB-KW"/>
</dbReference>
<dbReference type="CDD" id="cd00840">
    <property type="entry name" value="MPP_Mre11_N"/>
    <property type="match status" value="1"/>
</dbReference>
<reference evidence="11 12" key="1">
    <citation type="submission" date="2020-08" db="EMBL/GenBank/DDBJ databases">
        <title>Genomic Encyclopedia of Type Strains, Phase IV (KMG-IV): sequencing the most valuable type-strain genomes for metagenomic binning, comparative biology and taxonomic classification.</title>
        <authorList>
            <person name="Goeker M."/>
        </authorList>
    </citation>
    <scope>NUCLEOTIDE SEQUENCE [LARGE SCALE GENOMIC DNA]</scope>
    <source>
        <strain evidence="11 12">DSM 10633</strain>
    </source>
</reference>
<organism evidence="11 12">
    <name type="scientific">Ureibacillus thermosphaericus</name>
    <dbReference type="NCBI Taxonomy" id="51173"/>
    <lineage>
        <taxon>Bacteria</taxon>
        <taxon>Bacillati</taxon>
        <taxon>Bacillota</taxon>
        <taxon>Bacilli</taxon>
        <taxon>Bacillales</taxon>
        <taxon>Caryophanaceae</taxon>
        <taxon>Ureibacillus</taxon>
    </lineage>
</organism>
<dbReference type="EMBL" id="JACHGZ010000005">
    <property type="protein sequence ID" value="MBB5148339.1"/>
    <property type="molecule type" value="Genomic_DNA"/>
</dbReference>